<dbReference type="EMBL" id="CP016027">
    <property type="protein sequence ID" value="ANJ67389.1"/>
    <property type="molecule type" value="Genomic_DNA"/>
</dbReference>
<dbReference type="STRING" id="1860122.A9404_08340"/>
<dbReference type="KEGG" id="haz:A9404_08340"/>
<name>A0A191ZHM8_9GAMM</name>
<dbReference type="AlphaFoldDB" id="A0A191ZHM8"/>
<dbReference type="Proteomes" id="UP000078596">
    <property type="component" value="Chromosome"/>
</dbReference>
<feature type="domain" description="SHOCT" evidence="2">
    <location>
        <begin position="57"/>
        <end position="82"/>
    </location>
</feature>
<gene>
    <name evidence="3" type="ORF">A9404_08340</name>
</gene>
<evidence type="ECO:0000259" key="2">
    <source>
        <dbReference type="Pfam" id="PF09851"/>
    </source>
</evidence>
<accession>A0A191ZHM8</accession>
<evidence type="ECO:0000313" key="4">
    <source>
        <dbReference type="Proteomes" id="UP000078596"/>
    </source>
</evidence>
<keyword evidence="1" id="KW-1133">Transmembrane helix</keyword>
<reference evidence="3 4" key="1">
    <citation type="submission" date="2016-06" db="EMBL/GenBank/DDBJ databases">
        <title>Insight into the functional genes involving in sulfur oxidation in Pearl River water.</title>
        <authorList>
            <person name="Luo J."/>
            <person name="Tan X."/>
            <person name="Lin W."/>
        </authorList>
    </citation>
    <scope>NUCLEOTIDE SEQUENCE [LARGE SCALE GENOMIC DNA]</scope>
    <source>
        <strain evidence="3 4">LS2</strain>
    </source>
</reference>
<evidence type="ECO:0000313" key="3">
    <source>
        <dbReference type="EMBL" id="ANJ67389.1"/>
    </source>
</evidence>
<protein>
    <recommendedName>
        <fullName evidence="2">SHOCT domain-containing protein</fullName>
    </recommendedName>
</protein>
<dbReference type="InterPro" id="IPR018649">
    <property type="entry name" value="SHOCT"/>
</dbReference>
<keyword evidence="1" id="KW-0472">Membrane</keyword>
<feature type="transmembrane region" description="Helical" evidence="1">
    <location>
        <begin position="12"/>
        <end position="36"/>
    </location>
</feature>
<organism evidence="3 4">
    <name type="scientific">Halothiobacillus diazotrophicus</name>
    <dbReference type="NCBI Taxonomy" id="1860122"/>
    <lineage>
        <taxon>Bacteria</taxon>
        <taxon>Pseudomonadati</taxon>
        <taxon>Pseudomonadota</taxon>
        <taxon>Gammaproteobacteria</taxon>
        <taxon>Chromatiales</taxon>
        <taxon>Halothiobacillaceae</taxon>
        <taxon>Halothiobacillus</taxon>
    </lineage>
</organism>
<dbReference type="OrthoDB" id="1123500at2"/>
<dbReference type="RefSeq" id="WP_066100149.1">
    <property type="nucleotide sequence ID" value="NZ_CP016027.1"/>
</dbReference>
<sequence>MPFYDHWGMGGFYGGFGLIFMLLGMVLMVFIILAILRFLLGGSSSAPTQTPQERSRALHILEERFAHGEIDEAEYNERRRILERGYRS</sequence>
<evidence type="ECO:0000256" key="1">
    <source>
        <dbReference type="SAM" id="Phobius"/>
    </source>
</evidence>
<keyword evidence="4" id="KW-1185">Reference proteome</keyword>
<proteinExistence type="predicted"/>
<dbReference type="Pfam" id="PF09851">
    <property type="entry name" value="SHOCT"/>
    <property type="match status" value="1"/>
</dbReference>
<keyword evidence="1" id="KW-0812">Transmembrane</keyword>